<dbReference type="InterPro" id="IPR037624">
    <property type="entry name" value="Nup133-like"/>
</dbReference>
<dbReference type="PANTHER" id="PTHR13405:SF11">
    <property type="entry name" value="NUCLEAR PORE COMPLEX PROTEIN NUP133"/>
    <property type="match status" value="1"/>
</dbReference>
<evidence type="ECO:0000313" key="5">
    <source>
        <dbReference type="EMBL" id="ABP01052.1"/>
    </source>
</evidence>
<dbReference type="KEGG" id="olu:OSTLU_94099"/>
<organism evidence="5 6">
    <name type="scientific">Ostreococcus lucimarinus (strain CCE9901)</name>
    <dbReference type="NCBI Taxonomy" id="436017"/>
    <lineage>
        <taxon>Eukaryota</taxon>
        <taxon>Viridiplantae</taxon>
        <taxon>Chlorophyta</taxon>
        <taxon>Mamiellophyceae</taxon>
        <taxon>Mamiellales</taxon>
        <taxon>Bathycoccaceae</taxon>
        <taxon>Ostreococcus</taxon>
    </lineage>
</organism>
<feature type="region of interest" description="Disordered" evidence="4">
    <location>
        <begin position="442"/>
        <end position="484"/>
    </location>
</feature>
<keyword evidence="6" id="KW-1185">Reference proteome</keyword>
<dbReference type="EMBL" id="CP000600">
    <property type="protein sequence ID" value="ABP01052.1"/>
    <property type="molecule type" value="Genomic_DNA"/>
</dbReference>
<evidence type="ECO:0000256" key="2">
    <source>
        <dbReference type="ARBA" id="ARBA00022448"/>
    </source>
</evidence>
<proteinExistence type="predicted"/>
<dbReference type="RefSeq" id="XP_001422735.1">
    <property type="nucleotide sequence ID" value="XM_001422698.1"/>
</dbReference>
<dbReference type="GeneID" id="5006637"/>
<dbReference type="GO" id="GO:0016973">
    <property type="term" value="P:poly(A)+ mRNA export from nucleus"/>
    <property type="evidence" value="ECO:0007669"/>
    <property type="project" value="TreeGrafter"/>
</dbReference>
<feature type="region of interest" description="Disordered" evidence="4">
    <location>
        <begin position="1"/>
        <end position="48"/>
    </location>
</feature>
<dbReference type="eggNOG" id="ENOG502QSRR">
    <property type="taxonomic scope" value="Eukaryota"/>
</dbReference>
<feature type="compositionally biased region" description="Polar residues" evidence="4">
    <location>
        <begin position="467"/>
        <end position="484"/>
    </location>
</feature>
<dbReference type="STRING" id="436017.A4SB94"/>
<reference evidence="5 6" key="1">
    <citation type="journal article" date="2007" name="Proc. Natl. Acad. Sci. U.S.A.">
        <title>The tiny eukaryote Ostreococcus provides genomic insights into the paradox of plankton speciation.</title>
        <authorList>
            <person name="Palenik B."/>
            <person name="Grimwood J."/>
            <person name="Aerts A."/>
            <person name="Rouze P."/>
            <person name="Salamov A."/>
            <person name="Putnam N."/>
            <person name="Dupont C."/>
            <person name="Jorgensen R."/>
            <person name="Derelle E."/>
            <person name="Rombauts S."/>
            <person name="Zhou K."/>
            <person name="Otillar R."/>
            <person name="Merchant S.S."/>
            <person name="Podell S."/>
            <person name="Gaasterland T."/>
            <person name="Napoli C."/>
            <person name="Gendler K."/>
            <person name="Manuell A."/>
            <person name="Tai V."/>
            <person name="Vallon O."/>
            <person name="Piganeau G."/>
            <person name="Jancek S."/>
            <person name="Heijde M."/>
            <person name="Jabbari K."/>
            <person name="Bowler C."/>
            <person name="Lohr M."/>
            <person name="Robbens S."/>
            <person name="Werner G."/>
            <person name="Dubchak I."/>
            <person name="Pazour G.J."/>
            <person name="Ren Q."/>
            <person name="Paulsen I."/>
            <person name="Delwiche C."/>
            <person name="Schmutz J."/>
            <person name="Rokhsar D."/>
            <person name="Van de Peer Y."/>
            <person name="Moreau H."/>
            <person name="Grigoriev I.V."/>
        </authorList>
    </citation>
    <scope>NUCLEOTIDE SEQUENCE [LARGE SCALE GENOMIC DNA]</scope>
    <source>
        <strain evidence="5 6">CCE9901</strain>
    </source>
</reference>
<name>A4SB94_OSTLU</name>
<keyword evidence="3" id="KW-0539">Nucleus</keyword>
<dbReference type="GO" id="GO:0017056">
    <property type="term" value="F:structural constituent of nuclear pore"/>
    <property type="evidence" value="ECO:0007669"/>
    <property type="project" value="InterPro"/>
</dbReference>
<evidence type="ECO:0000256" key="4">
    <source>
        <dbReference type="SAM" id="MobiDB-lite"/>
    </source>
</evidence>
<evidence type="ECO:0000256" key="1">
    <source>
        <dbReference type="ARBA" id="ARBA00004123"/>
    </source>
</evidence>
<dbReference type="Gramene" id="ABP01052">
    <property type="protein sequence ID" value="ABP01052"/>
    <property type="gene ID" value="OSTLU_94099"/>
</dbReference>
<dbReference type="GO" id="GO:0006606">
    <property type="term" value="P:protein import into nucleus"/>
    <property type="evidence" value="ECO:0007669"/>
    <property type="project" value="TreeGrafter"/>
</dbReference>
<comment type="subcellular location">
    <subcellularLocation>
        <location evidence="1">Nucleus</location>
    </subcellularLocation>
</comment>
<keyword evidence="2" id="KW-0813">Transport</keyword>
<evidence type="ECO:0000256" key="3">
    <source>
        <dbReference type="ARBA" id="ARBA00023242"/>
    </source>
</evidence>
<dbReference type="OMA" id="RMDASNH"/>
<gene>
    <name evidence="5" type="ORF">OSTLU_94099</name>
</gene>
<dbReference type="GO" id="GO:0031080">
    <property type="term" value="C:nuclear pore outer ring"/>
    <property type="evidence" value="ECO:0007669"/>
    <property type="project" value="TreeGrafter"/>
</dbReference>
<dbReference type="OrthoDB" id="103454at2759"/>
<dbReference type="Proteomes" id="UP000001568">
    <property type="component" value="Chromosome 20"/>
</dbReference>
<feature type="region of interest" description="Disordered" evidence="4">
    <location>
        <begin position="204"/>
        <end position="233"/>
    </location>
</feature>
<dbReference type="HOGENOM" id="CLU_322985_0_0_1"/>
<feature type="compositionally biased region" description="Basic and acidic residues" evidence="4">
    <location>
        <begin position="1"/>
        <end position="34"/>
    </location>
</feature>
<dbReference type="PANTHER" id="PTHR13405">
    <property type="entry name" value="NUCLEAR PORE COMPLEX PROTEIN NUP133"/>
    <property type="match status" value="1"/>
</dbReference>
<sequence>MPRDDAARAEDAREGIARAIDADARPRGGLDARKSRANASDGTNVWMRGERRDGALTRAHGAEDDETRARDVGRAFCVERARPGGREPMRWRALDAARDLGLRDACEVATFVDDDACVVFTEAGDGAYVRDVYSPTMRATAIETAYVEVKGARARATRCAATETTSGTARAVVGDSNGNLYAVESDGKDGVTWKVFDRTNTSHWVDDMHDEEEEEGNGGSAPGSPMKTPGKSRAWGAIRSATMAAGALLSRRVNVGGVRSLSFVDGSTETKRRLLVCVADGKLEEWSLDVSVSEKSPTLAHVHKLGKKIQKSLRVSSNIVFVSADWTLTKAGVDITVLVECDGRGSLHRFQRAHGTDTMNLIASAVPPAGALPNNFLHAKVVVDGEDTFVLAGDGSAVMFSGVDYSRVSARMDASNHEPIIDIKRVGTGEWLILTKESGCSTFKPHASGRQTTPRRSAKETPKRTTRSSSHVTSPSANPVDDTNASECVRVEFENYFAGQSGPLGQTKSRLRASGAFVSDAAPFATMSKGLVDALPKKLSGKSTRGGGPTIEEHGAEKLNRHLLFLDFLTESGAWSEINAEERSEILMHGEMIAALSQLRGLQHTVDDEMKPMLEEIVTHAGAAIKETDSALDERSDVEVCFSRSSEARLMFPAVVYVLEKNLAKNKALEKRAITLDTCARGLLVALEAANDFRRRRTGLYPPFSSSVGVNWTCEIEAREALRALSKTAITLYKEAALSKTHVGLAPVLGSRLMASAAPLLDASAANLNAALPSSTDRIEAHDEYVADRALVLPTLLECATHSTTVPQQDRPQRGSLTEGVDVSVESVAAVAEAHFGYAELFEICDAPNATGRLHHYMRTLLGAQEDGEETFAHFVYRKLAIVQDRAAALLRDLPVEFHGDLERFLSSHPDLRWLMELRMGKYARASETLASIGNRAGTAEDEKRRMLSMAKLAALAAGGDVEERIESIDASLSA</sequence>
<dbReference type="GO" id="GO:0000972">
    <property type="term" value="P:transcription-dependent tethering of RNA polymerase II gene DNA at nuclear periphery"/>
    <property type="evidence" value="ECO:0007669"/>
    <property type="project" value="TreeGrafter"/>
</dbReference>
<dbReference type="Gene3D" id="1.20.58.1380">
    <property type="match status" value="1"/>
</dbReference>
<dbReference type="AlphaFoldDB" id="A4SB94"/>
<protein>
    <submittedName>
        <fullName evidence="5">Uncharacterized protein</fullName>
    </submittedName>
</protein>
<accession>A4SB94</accession>
<evidence type="ECO:0000313" key="6">
    <source>
        <dbReference type="Proteomes" id="UP000001568"/>
    </source>
</evidence>